<gene>
    <name evidence="3" type="ORF">MSG_01876</name>
</gene>
<reference evidence="4" key="1">
    <citation type="submission" date="2017-06" db="EMBL/GenBank/DDBJ databases">
        <title>Complete Genome Sequence of Mycobacterium shigaense.</title>
        <authorList>
            <person name="Fukano H."/>
            <person name="Yoshida M."/>
            <person name="Kazumi Y."/>
            <person name="Ogura Y."/>
            <person name="Mitarai S."/>
            <person name="Hayashi T."/>
            <person name="Hoshino Y."/>
        </authorList>
    </citation>
    <scope>NUCLEOTIDE SEQUENCE [LARGE SCALE GENOMIC DNA]</scope>
    <source>
        <strain evidence="4">UN-152</strain>
    </source>
</reference>
<dbReference type="Gene3D" id="3.40.50.1820">
    <property type="entry name" value="alpha/beta hydrolase"/>
    <property type="match status" value="1"/>
</dbReference>
<dbReference type="AlphaFoldDB" id="A0A1Z4EGD7"/>
<dbReference type="KEGG" id="mshg:MSG_01876"/>
<feature type="domain" description="Predicted hydrolase N-terminal" evidence="2">
    <location>
        <begin position="1"/>
        <end position="181"/>
    </location>
</feature>
<dbReference type="Pfam" id="PF22905">
    <property type="entry name" value="Hydro_N_hd"/>
    <property type="match status" value="1"/>
</dbReference>
<dbReference type="OrthoDB" id="5969911at2"/>
<feature type="domain" description="DUF1023" evidence="1">
    <location>
        <begin position="316"/>
        <end position="484"/>
    </location>
</feature>
<name>A0A1Z4EGD7_9MYCO</name>
<evidence type="ECO:0000313" key="4">
    <source>
        <dbReference type="Proteomes" id="UP000217736"/>
    </source>
</evidence>
<evidence type="ECO:0000313" key="3">
    <source>
        <dbReference type="EMBL" id="BAX92029.1"/>
    </source>
</evidence>
<proteinExistence type="predicted"/>
<dbReference type="RefSeq" id="WP_096439010.1">
    <property type="nucleotide sequence ID" value="NZ_AP018164.1"/>
</dbReference>
<organism evidence="3 4">
    <name type="scientific">Mycobacterium shigaense</name>
    <dbReference type="NCBI Taxonomy" id="722731"/>
    <lineage>
        <taxon>Bacteria</taxon>
        <taxon>Bacillati</taxon>
        <taxon>Actinomycetota</taxon>
        <taxon>Actinomycetes</taxon>
        <taxon>Mycobacteriales</taxon>
        <taxon>Mycobacteriaceae</taxon>
        <taxon>Mycobacterium</taxon>
        <taxon>Mycobacterium simiae complex</taxon>
    </lineage>
</organism>
<dbReference type="InterPro" id="IPR054469">
    <property type="entry name" value="Pred_hydrolase_N"/>
</dbReference>
<keyword evidence="4" id="KW-1185">Reference proteome</keyword>
<evidence type="ECO:0000259" key="1">
    <source>
        <dbReference type="Pfam" id="PF06259"/>
    </source>
</evidence>
<sequence length="585" mass="62597">MRLRNISVRALIAEAGGDPWAINEGLQAGRPAQISELAEAFHAAGSCVGESVITFADARRRFAAAWNRGGVSIDDSAAVRELTDSLGVQSLLLPKIGVDLRTIAAALAQAQRTGDTLVSALHARLERLDREIGYATALERDAVVGVLERHAIDDTKAALGQLDSLRNAYSAYLQILLAALRVGAEGQPEELVVPLPTTDPDEVNRWWHSLGQRQRDRLIAEHPPQLGCLGGIDTVSRDKVNRAVMNDDIGRVESVAAQHRISVSEVTQYPQRYGLTATAVLRYHNAMQTMEGFLIDSDGGRNPVFLHTYDPEAFGGRGRAAIAIGNPDDADNTTVLVPGTGSSVRDGYLTQRDGLHVFDEARKADLRKTTAVLVWMGYHAPDSLRDFEIGQTRYARDGGGLLARDVNALGATHRPGATHVTVLGHSYGSTTVADAAAGSGMRADDVVLVGCPGTDLARAAADFHLAGRGHVYVGAASTDPITYLGFQRHLPGTGVTVGLGSDPAVEGYGSTRFKAEAPGLTSPLDDHSSYFTPGNESLFSIGDIASGHGDALALDKMTAQHRGSYWLPDEFDPENLRAPTWDHYH</sequence>
<dbReference type="InterPro" id="IPR010427">
    <property type="entry name" value="DUF1023"/>
</dbReference>
<protein>
    <submittedName>
        <fullName evidence="3">Uncharacterized protein</fullName>
    </submittedName>
</protein>
<dbReference type="EMBL" id="AP018164">
    <property type="protein sequence ID" value="BAX92029.1"/>
    <property type="molecule type" value="Genomic_DNA"/>
</dbReference>
<dbReference type="InterPro" id="IPR029058">
    <property type="entry name" value="AB_hydrolase_fold"/>
</dbReference>
<dbReference type="Pfam" id="PF06259">
    <property type="entry name" value="Abhydrolase_8"/>
    <property type="match status" value="1"/>
</dbReference>
<dbReference type="Proteomes" id="UP000217736">
    <property type="component" value="Chromosome"/>
</dbReference>
<evidence type="ECO:0000259" key="2">
    <source>
        <dbReference type="Pfam" id="PF22905"/>
    </source>
</evidence>
<accession>A0A1Z4EGD7</accession>